<keyword evidence="2" id="KW-0732">Signal</keyword>
<evidence type="ECO:0000313" key="4">
    <source>
        <dbReference type="EMBL" id="MCF0039835.1"/>
    </source>
</evidence>
<organism evidence="4 5">
    <name type="scientific">Dyadobacter fanqingshengii</name>
    <dbReference type="NCBI Taxonomy" id="2906443"/>
    <lineage>
        <taxon>Bacteria</taxon>
        <taxon>Pseudomonadati</taxon>
        <taxon>Bacteroidota</taxon>
        <taxon>Cytophagia</taxon>
        <taxon>Cytophagales</taxon>
        <taxon>Spirosomataceae</taxon>
        <taxon>Dyadobacter</taxon>
    </lineage>
</organism>
<dbReference type="PANTHER" id="PTHR36848">
    <property type="entry name" value="DNA-BINDING PROTEIN (PUTATIVE SECRETED PROTEIN)-RELATED"/>
    <property type="match status" value="1"/>
</dbReference>
<dbReference type="GO" id="GO:0004553">
    <property type="term" value="F:hydrolase activity, hydrolyzing O-glycosyl compounds"/>
    <property type="evidence" value="ECO:0007669"/>
    <property type="project" value="UniProtKB-ARBA"/>
</dbReference>
<dbReference type="Gene3D" id="2.60.120.260">
    <property type="entry name" value="Galactose-binding domain-like"/>
    <property type="match status" value="1"/>
</dbReference>
<evidence type="ECO:0000256" key="2">
    <source>
        <dbReference type="SAM" id="SignalP"/>
    </source>
</evidence>
<dbReference type="RefSeq" id="WP_234612273.1">
    <property type="nucleotide sequence ID" value="NZ_CP098806.1"/>
</dbReference>
<dbReference type="InterPro" id="IPR053161">
    <property type="entry name" value="Ulvan_degrading_GH"/>
</dbReference>
<dbReference type="Pfam" id="PF22666">
    <property type="entry name" value="Glyco_hydro_2_N2"/>
    <property type="match status" value="1"/>
</dbReference>
<dbReference type="AlphaFoldDB" id="A0A9X1P878"/>
<dbReference type="InterPro" id="IPR054593">
    <property type="entry name" value="Beta-mannosidase-like_N2"/>
</dbReference>
<proteinExistence type="predicted"/>
<dbReference type="NCBIfam" id="NF045579">
    <property type="entry name" value="rhamnoside_JR"/>
    <property type="match status" value="1"/>
</dbReference>
<dbReference type="SUPFAM" id="SSF49785">
    <property type="entry name" value="Galactose-binding domain-like"/>
    <property type="match status" value="1"/>
</dbReference>
<sequence>MRQLYSRLLICLISITIIAFSTAFAVQEAKEKDWFPYYDFDPAVFQSAPRAYGPLTRWWLPGNDISSDELQREIRMFADNGFAGVEVQPLTQGLNPKAPKGQRDRVYSWDTPSYYAHIAALMEQAKKSKVIVDMNGGSGWPLGGSFFDPKESMKTLAVSDTILGAGQSFKAPLPKPGNHAPKATGMMAAMMTKNFVDDKWAVPLSIIAAKVEKVTDHQTVLDPKTIVDLTKNIQSGTLDWKAPDDGKWQIVVTWKIPSGEKPSLIASEKNNYVIDHLDPVVVTKTYEYLLGRRTGLNKYHGKPIRAIFNDSYEFHTDRIISPDFLEKFRTLNGYDITPYLASLFQKGYDHPVYLANMYVDAKPPVVFNEKDNWRMMHDYDRTVNEVFKKNFIGASNGWLGSRGMLHRTQAYGFPIDVIGAAGSADIPEAEQLFAEGSEGYLKLVTSGAHLNNKPVITQESFVSILRAEMTTPQKIKMWADKSLACGINQLIYHGTPYKYNNGEYGPEGWNTWSSPFLPFVNFSTGMNETDPFWKDVKQINAYLARCQYALRAGKPKTDVLIYMPFIDFTEDQLATNPEEILERGYLKGIEPDIQGFGVFKAPDTRINRWYKKLWPIINELEANGITWEFVNDESLQKATLIGKNFAIAGNNYQALIVANLPFIDLNTAKKINTIAKAGASVWMDGALPEIQPSYHDFDANDKLVKQIMEETAGQKTALKWDSKPYKSIVQKINFTGKMDFTRQIVREMKDGSEVRFFWNKSDQWQTLELKIGSEFREYYWLNAETGQLTKGQATATYDLAPYGSVILYATSKKIPENILSQPIASSRKASEIVKVENWTLGVDQTNLNDQNLKDWRQIEDLKFTSGEGIYRSKFTVQNMEPNANYFLDLGKVYYTAEVTINGKPAGKRLFTPFELNITKLLKAGENEIEVKVVTSRRNGFIGEAVKGNPLYLQFKGQEKTTVPAGLVGPVVLKKL</sequence>
<dbReference type="EMBL" id="JAJTTA010000002">
    <property type="protein sequence ID" value="MCF0039835.1"/>
    <property type="molecule type" value="Genomic_DNA"/>
</dbReference>
<accession>A0A9X1P878</accession>
<keyword evidence="1" id="KW-0378">Hydrolase</keyword>
<name>A0A9X1P878_9BACT</name>
<comment type="caution">
    <text evidence="4">The sequence shown here is derived from an EMBL/GenBank/DDBJ whole genome shotgun (WGS) entry which is preliminary data.</text>
</comment>
<dbReference type="InterPro" id="IPR008979">
    <property type="entry name" value="Galactose-bd-like_sf"/>
</dbReference>
<evidence type="ECO:0000313" key="5">
    <source>
        <dbReference type="Proteomes" id="UP001139700"/>
    </source>
</evidence>
<dbReference type="Pfam" id="PF17132">
    <property type="entry name" value="Glyco_hydro_106"/>
    <property type="match status" value="1"/>
</dbReference>
<dbReference type="Proteomes" id="UP001139700">
    <property type="component" value="Unassembled WGS sequence"/>
</dbReference>
<keyword evidence="5" id="KW-1185">Reference proteome</keyword>
<evidence type="ECO:0000256" key="1">
    <source>
        <dbReference type="ARBA" id="ARBA00022801"/>
    </source>
</evidence>
<protein>
    <recommendedName>
        <fullName evidence="3">Beta-mannosidase-like galactose-binding domain-containing protein</fullName>
    </recommendedName>
</protein>
<dbReference type="PANTHER" id="PTHR36848:SF2">
    <property type="entry name" value="SECRETED PROTEIN"/>
    <property type="match status" value="1"/>
</dbReference>
<feature type="chain" id="PRO_5040911292" description="Beta-mannosidase-like galactose-binding domain-containing protein" evidence="2">
    <location>
        <begin position="26"/>
        <end position="975"/>
    </location>
</feature>
<evidence type="ECO:0000259" key="3">
    <source>
        <dbReference type="Pfam" id="PF22666"/>
    </source>
</evidence>
<feature type="domain" description="Beta-mannosidase-like galactose-binding" evidence="3">
    <location>
        <begin position="869"/>
        <end position="934"/>
    </location>
</feature>
<gene>
    <name evidence="4" type="ORF">LXM24_07035</name>
</gene>
<reference evidence="4" key="1">
    <citation type="submission" date="2021-12" db="EMBL/GenBank/DDBJ databases">
        <title>Novel species in genus Dyadobacter.</title>
        <authorList>
            <person name="Ma C."/>
        </authorList>
    </citation>
    <scope>NUCLEOTIDE SEQUENCE</scope>
    <source>
        <strain evidence="4">CY399</strain>
    </source>
</reference>
<feature type="signal peptide" evidence="2">
    <location>
        <begin position="1"/>
        <end position="25"/>
    </location>
</feature>